<dbReference type="Gene3D" id="1.10.533.10">
    <property type="entry name" value="Death Domain, Fas"/>
    <property type="match status" value="1"/>
</dbReference>
<dbReference type="Proteomes" id="UP001159428">
    <property type="component" value="Unassembled WGS sequence"/>
</dbReference>
<comment type="caution">
    <text evidence="3">The sequence shown here is derived from an EMBL/GenBank/DDBJ whole genome shotgun (WGS) entry which is preliminary data.</text>
</comment>
<evidence type="ECO:0000259" key="2">
    <source>
        <dbReference type="PROSITE" id="PS50209"/>
    </source>
</evidence>
<name>A0AAU9W544_9CNID</name>
<accession>A0AAU9W544</accession>
<dbReference type="GO" id="GO:0042981">
    <property type="term" value="P:regulation of apoptotic process"/>
    <property type="evidence" value="ECO:0007669"/>
    <property type="project" value="InterPro"/>
</dbReference>
<dbReference type="InterPro" id="IPR001315">
    <property type="entry name" value="CARD"/>
</dbReference>
<sequence>MSGNEQFDYGKAVYANCANCGVVQIPSRVQFIILCPLCNGDLISNPSDSHSQRRCTDNREQSVIFQDNEDTENTHLVPLNEESAELDTLSLEHLSLSRDENASGLPLQERSEASLSQGKANTYSSKLSKTPTEGNDENGKNDVCQTCEELKWTHECLSCFIAVFKRGVLSGKNRSHIVYFIPGEKFDLVYHKIAQNEAAAYEGTEIAVIDEKGSLFAYHPQMAIQSEVTIISEMDCGECFALVSPAPTTIGVQHLLAKSEERLFPGACVKLVTTYVGEQNTLREDRVRMALLSGKARLVILIPTKLCLFKKNCSLILFISHFKVTGMPKLDRDALQSCHVDLIANIGDFTSLCAYLYQYNILTADDKAFLRSFPRPSDGIDHLLMMIPRKGNILDIFIRILQQSRENQEAAKRLVLKRLQLHRKTESK</sequence>
<protein>
    <recommendedName>
        <fullName evidence="2">CARD domain-containing protein</fullName>
    </recommendedName>
</protein>
<feature type="domain" description="CARD" evidence="2">
    <location>
        <begin position="327"/>
        <end position="392"/>
    </location>
</feature>
<evidence type="ECO:0000313" key="4">
    <source>
        <dbReference type="Proteomes" id="UP001159428"/>
    </source>
</evidence>
<organism evidence="3 4">
    <name type="scientific">Pocillopora meandrina</name>
    <dbReference type="NCBI Taxonomy" id="46732"/>
    <lineage>
        <taxon>Eukaryota</taxon>
        <taxon>Metazoa</taxon>
        <taxon>Cnidaria</taxon>
        <taxon>Anthozoa</taxon>
        <taxon>Hexacorallia</taxon>
        <taxon>Scleractinia</taxon>
        <taxon>Astrocoeniina</taxon>
        <taxon>Pocilloporidae</taxon>
        <taxon>Pocillopora</taxon>
    </lineage>
</organism>
<dbReference type="InterPro" id="IPR011029">
    <property type="entry name" value="DEATH-like_dom_sf"/>
</dbReference>
<feature type="compositionally biased region" description="Basic and acidic residues" evidence="1">
    <location>
        <begin position="50"/>
        <end position="60"/>
    </location>
</feature>
<proteinExistence type="predicted"/>
<dbReference type="EMBL" id="CALNXJ010000008">
    <property type="protein sequence ID" value="CAH3046104.1"/>
    <property type="molecule type" value="Genomic_DNA"/>
</dbReference>
<dbReference type="AlphaFoldDB" id="A0AAU9W544"/>
<gene>
    <name evidence="3" type="ORF">PMEA_00033095</name>
</gene>
<dbReference type="PROSITE" id="PS50209">
    <property type="entry name" value="CARD"/>
    <property type="match status" value="1"/>
</dbReference>
<dbReference type="SUPFAM" id="SSF47986">
    <property type="entry name" value="DEATH domain"/>
    <property type="match status" value="1"/>
</dbReference>
<dbReference type="CDD" id="cd01671">
    <property type="entry name" value="CARD"/>
    <property type="match status" value="1"/>
</dbReference>
<feature type="region of interest" description="Disordered" evidence="1">
    <location>
        <begin position="100"/>
        <end position="139"/>
    </location>
</feature>
<evidence type="ECO:0000256" key="1">
    <source>
        <dbReference type="SAM" id="MobiDB-lite"/>
    </source>
</evidence>
<feature type="compositionally biased region" description="Polar residues" evidence="1">
    <location>
        <begin position="113"/>
        <end position="133"/>
    </location>
</feature>
<reference evidence="3 4" key="1">
    <citation type="submission" date="2022-05" db="EMBL/GenBank/DDBJ databases">
        <authorList>
            <consortium name="Genoscope - CEA"/>
            <person name="William W."/>
        </authorList>
    </citation>
    <scope>NUCLEOTIDE SEQUENCE [LARGE SCALE GENOMIC DNA]</scope>
</reference>
<feature type="region of interest" description="Disordered" evidence="1">
    <location>
        <begin position="46"/>
        <end position="74"/>
    </location>
</feature>
<evidence type="ECO:0000313" key="3">
    <source>
        <dbReference type="EMBL" id="CAH3046104.1"/>
    </source>
</evidence>
<keyword evidence="4" id="KW-1185">Reference proteome</keyword>